<dbReference type="InterPro" id="IPR051810">
    <property type="entry name" value="Precorrin_MeTrfase"/>
</dbReference>
<dbReference type="InterPro" id="IPR006363">
    <property type="entry name" value="Cbl_synth_CobJ/CibH_dom"/>
</dbReference>
<dbReference type="InterPro" id="IPR000878">
    <property type="entry name" value="4pyrrol_Mease"/>
</dbReference>
<evidence type="ECO:0000256" key="5">
    <source>
        <dbReference type="ARBA" id="ARBA00022691"/>
    </source>
</evidence>
<dbReference type="Pfam" id="PF00590">
    <property type="entry name" value="TP_methylase"/>
    <property type="match status" value="1"/>
</dbReference>
<evidence type="ECO:0000256" key="6">
    <source>
        <dbReference type="SAM" id="MobiDB-lite"/>
    </source>
</evidence>
<dbReference type="InterPro" id="IPR014776">
    <property type="entry name" value="4pyrrole_Mease_sub2"/>
</dbReference>
<dbReference type="Pfam" id="PF11760">
    <property type="entry name" value="CbiG_N"/>
    <property type="match status" value="1"/>
</dbReference>
<dbReference type="Gene3D" id="3.40.1010.10">
    <property type="entry name" value="Cobalt-precorrin-4 Transmethylase, Domain 1"/>
    <property type="match status" value="1"/>
</dbReference>
<dbReference type="STRING" id="1189325.SAMN04488119_10620"/>
<sequence>MADLTAAGPDSRPDFGPEVRPRADAPGAVPAVLCLTASGLETARRAARALGADLHGRAGRVDEGAPFEDAAAHLRALFAAGRPIVAVCAAGIVIRALAPLLGDKRAEPPVVALAEDGSAAVPLLGGHRGANRMARALAAALGGAAALTTAGDLALGVALDEPPEGWALENPEDAKAVAAALLSGAAPAMTGEAPWLAEALARAGRPPASGAAGAAPEAPASAAPAPTATLAAGGAGPLRYWRRDIALGLGCARGCDPAEMADLARRTLREAGLSPLQVAFAGSLDLKADEPAVIETARALGAPLRLFSAEQLEAEAPRLANPSPTVLAEVGCHGVAEGAALALAGPEGALIAPKRKSANATCAAARIGPGAAPWAAGRARGRVALVGIGPGQADWRTPEASRLIAEADELVGYSLYLDLLGPLAAGKPRADFPLGAEEDRCRYALERAGRGRNVAIVCSGDAGIYAMGALVFELMDRAPDKGGVGDAARRVEVISAPGVSALQAAAARAGAPLGHDFCAISLSDLLTPRETILQRIRAAAEGDFVIAFYNPVSRRRRDLLAIARDMLLERRPPDTPVLLASSLGRPEERIAYRRLDALRVEEVDMLTVVLVGSSQSRLAMLGEGPRMYTPRGYARRIDARAGAEREEGSAA</sequence>
<dbReference type="Gene3D" id="3.30.950.10">
    <property type="entry name" value="Methyltransferase, Cobalt-precorrin-4 Transmethylase, Domain 2"/>
    <property type="match status" value="1"/>
</dbReference>
<dbReference type="SUPFAM" id="SSF159664">
    <property type="entry name" value="CobE/GbiG C-terminal domain-like"/>
    <property type="match status" value="1"/>
</dbReference>
<reference evidence="10 11" key="1">
    <citation type="submission" date="2016-12" db="EMBL/GenBank/DDBJ databases">
        <authorList>
            <person name="Song W.-J."/>
            <person name="Kurnit D.M."/>
        </authorList>
    </citation>
    <scope>NUCLEOTIDE SEQUENCE [LARGE SCALE GENOMIC DNA]</scope>
    <source>
        <strain evidence="10 11">CGMCC 1.10808</strain>
    </source>
</reference>
<dbReference type="SUPFAM" id="SSF53790">
    <property type="entry name" value="Tetrapyrrole methylase"/>
    <property type="match status" value="1"/>
</dbReference>
<feature type="domain" description="Tetrapyrrole methylase" evidence="7">
    <location>
        <begin position="383"/>
        <end position="595"/>
    </location>
</feature>
<proteinExistence type="predicted"/>
<feature type="compositionally biased region" description="Basic and acidic residues" evidence="6">
    <location>
        <begin position="11"/>
        <end position="23"/>
    </location>
</feature>
<evidence type="ECO:0000256" key="1">
    <source>
        <dbReference type="ARBA" id="ARBA00004953"/>
    </source>
</evidence>
<evidence type="ECO:0000313" key="11">
    <source>
        <dbReference type="Proteomes" id="UP000184066"/>
    </source>
</evidence>
<feature type="region of interest" description="Disordered" evidence="6">
    <location>
        <begin position="1"/>
        <end position="23"/>
    </location>
</feature>
<dbReference type="EMBL" id="FRDL01000006">
    <property type="protein sequence ID" value="SHN70309.1"/>
    <property type="molecule type" value="Genomic_DNA"/>
</dbReference>
<accession>A0A1M7THR0</accession>
<evidence type="ECO:0000256" key="2">
    <source>
        <dbReference type="ARBA" id="ARBA00022573"/>
    </source>
</evidence>
<dbReference type="InterPro" id="IPR021744">
    <property type="entry name" value="CbiG_N"/>
</dbReference>
<dbReference type="GO" id="GO:0008168">
    <property type="term" value="F:methyltransferase activity"/>
    <property type="evidence" value="ECO:0007669"/>
    <property type="project" value="UniProtKB-KW"/>
</dbReference>
<keyword evidence="2" id="KW-0169">Cobalamin biosynthesis</keyword>
<dbReference type="Proteomes" id="UP000184066">
    <property type="component" value="Unassembled WGS sequence"/>
</dbReference>
<dbReference type="PANTHER" id="PTHR47036">
    <property type="entry name" value="COBALT-FACTOR III C(17)-METHYLTRANSFERASE-RELATED"/>
    <property type="match status" value="1"/>
</dbReference>
<dbReference type="InterPro" id="IPR038029">
    <property type="entry name" value="GbiG_N_sf"/>
</dbReference>
<dbReference type="AlphaFoldDB" id="A0A1M7THR0"/>
<dbReference type="SUPFAM" id="SSF159672">
    <property type="entry name" value="CbiG N-terminal domain-like"/>
    <property type="match status" value="1"/>
</dbReference>
<organism evidence="10 11">
    <name type="scientific">Oceanicella actignis</name>
    <dbReference type="NCBI Taxonomy" id="1189325"/>
    <lineage>
        <taxon>Bacteria</taxon>
        <taxon>Pseudomonadati</taxon>
        <taxon>Pseudomonadota</taxon>
        <taxon>Alphaproteobacteria</taxon>
        <taxon>Rhodobacterales</taxon>
        <taxon>Paracoccaceae</taxon>
        <taxon>Oceanicella</taxon>
    </lineage>
</organism>
<evidence type="ECO:0000313" key="10">
    <source>
        <dbReference type="EMBL" id="SHN70309.1"/>
    </source>
</evidence>
<comment type="pathway">
    <text evidence="1">Cofactor biosynthesis; adenosylcobalamin biosynthesis.</text>
</comment>
<protein>
    <submittedName>
        <fullName evidence="10">Cobalt-precorrin 5A hydrolase / precorrin-3B C17-methyltransferase</fullName>
    </submittedName>
</protein>
<evidence type="ECO:0000256" key="3">
    <source>
        <dbReference type="ARBA" id="ARBA00022603"/>
    </source>
</evidence>
<dbReference type="Gene3D" id="3.30.420.180">
    <property type="entry name" value="CobE/GbiG C-terminal domain"/>
    <property type="match status" value="1"/>
</dbReference>
<evidence type="ECO:0000256" key="4">
    <source>
        <dbReference type="ARBA" id="ARBA00022679"/>
    </source>
</evidence>
<dbReference type="InterPro" id="IPR014777">
    <property type="entry name" value="4pyrrole_Mease_sub1"/>
</dbReference>
<dbReference type="Gene3D" id="3.40.50.11220">
    <property type="match status" value="1"/>
</dbReference>
<dbReference type="InterPro" id="IPR036518">
    <property type="entry name" value="CobE/GbiG_C_sf"/>
</dbReference>
<dbReference type="NCBIfam" id="TIGR01466">
    <property type="entry name" value="cobJ_cbiH"/>
    <property type="match status" value="1"/>
</dbReference>
<evidence type="ECO:0000259" key="9">
    <source>
        <dbReference type="Pfam" id="PF11760"/>
    </source>
</evidence>
<dbReference type="Pfam" id="PF01890">
    <property type="entry name" value="CbiG_C"/>
    <property type="match status" value="1"/>
</dbReference>
<evidence type="ECO:0000259" key="7">
    <source>
        <dbReference type="Pfam" id="PF00590"/>
    </source>
</evidence>
<keyword evidence="10" id="KW-0378">Hydrolase</keyword>
<feature type="domain" description="Cobalamin synthesis G N-terminal" evidence="9">
    <location>
        <begin position="73"/>
        <end position="152"/>
    </location>
</feature>
<dbReference type="GO" id="GO:0009236">
    <property type="term" value="P:cobalamin biosynthetic process"/>
    <property type="evidence" value="ECO:0007669"/>
    <property type="project" value="UniProtKB-UniPathway"/>
</dbReference>
<dbReference type="PANTHER" id="PTHR47036:SF1">
    <property type="entry name" value="COBALT-FACTOR III C(17)-METHYLTRANSFERASE-RELATED"/>
    <property type="match status" value="1"/>
</dbReference>
<keyword evidence="4 10" id="KW-0808">Transferase</keyword>
<dbReference type="InterPro" id="IPR035996">
    <property type="entry name" value="4pyrrol_Methylase_sf"/>
</dbReference>
<evidence type="ECO:0000259" key="8">
    <source>
        <dbReference type="Pfam" id="PF01890"/>
    </source>
</evidence>
<dbReference type="InterPro" id="IPR002750">
    <property type="entry name" value="CobE/GbiG_C"/>
</dbReference>
<dbReference type="GO" id="GO:0016787">
    <property type="term" value="F:hydrolase activity"/>
    <property type="evidence" value="ECO:0007669"/>
    <property type="project" value="UniProtKB-KW"/>
</dbReference>
<dbReference type="CDD" id="cd11646">
    <property type="entry name" value="Precorrin_3B_C17_MT"/>
    <property type="match status" value="1"/>
</dbReference>
<name>A0A1M7THR0_9RHOB</name>
<dbReference type="GO" id="GO:0032259">
    <property type="term" value="P:methylation"/>
    <property type="evidence" value="ECO:0007669"/>
    <property type="project" value="UniProtKB-KW"/>
</dbReference>
<feature type="domain" description="CobE/GbiG C-terminal" evidence="8">
    <location>
        <begin position="245"/>
        <end position="365"/>
    </location>
</feature>
<keyword evidence="5" id="KW-0949">S-adenosyl-L-methionine</keyword>
<keyword evidence="11" id="KW-1185">Reference proteome</keyword>
<dbReference type="UniPathway" id="UPA00148"/>
<gene>
    <name evidence="10" type="ORF">SAMN05216200_106183</name>
</gene>
<keyword evidence="3 10" id="KW-0489">Methyltransferase</keyword>